<dbReference type="GO" id="GO:0008914">
    <property type="term" value="F:leucyl-tRNA--protein transferase activity"/>
    <property type="evidence" value="ECO:0007669"/>
    <property type="project" value="UniProtKB-UniRule"/>
</dbReference>
<dbReference type="PANTHER" id="PTHR30098">
    <property type="entry name" value="LEUCYL/PHENYLALANYL-TRNA--PROTEIN TRANSFERASE"/>
    <property type="match status" value="1"/>
</dbReference>
<keyword evidence="4 15" id="KW-0012">Acyltransferase</keyword>
<evidence type="ECO:0000256" key="10">
    <source>
        <dbReference type="ARBA" id="ARBA00066767"/>
    </source>
</evidence>
<evidence type="ECO:0000256" key="12">
    <source>
        <dbReference type="ARBA" id="ARBA00077136"/>
    </source>
</evidence>
<evidence type="ECO:0000256" key="9">
    <source>
        <dbReference type="ARBA" id="ARBA00061535"/>
    </source>
</evidence>
<sequence>MIFINSSQPFPDHHLADEDGLLAVGADLSPARLIDAYSQGIFPWYNDGQPVLWWSPDPRMVLKPQEVHISKSMRKVLRDAKFKVTYNTHFLDVILNCKRIKRDDQDGTWITNEMVEAYLNLHKLGYAESVEVWQDEVLVGGLYGVNLKEKQVFCGESMFAKASNASKVALISLAHKLAQQDYKLIDCQVYTTHLESLGAREITREAFLSYLR</sequence>
<dbReference type="InterPro" id="IPR016181">
    <property type="entry name" value="Acyl_CoA_acyltransferase"/>
</dbReference>
<dbReference type="NCBIfam" id="TIGR00667">
    <property type="entry name" value="aat"/>
    <property type="match status" value="1"/>
</dbReference>
<accession>A0A1M5WFH3</accession>
<proteinExistence type="inferred from homology"/>
<evidence type="ECO:0000256" key="11">
    <source>
        <dbReference type="ARBA" id="ARBA00074372"/>
    </source>
</evidence>
<dbReference type="AlphaFoldDB" id="A0A1M5WFH3"/>
<dbReference type="Gene3D" id="3.30.70.3550">
    <property type="entry name" value="Leucyl/phenylalanyl-tRNA-protein transferase, N-terminal domain"/>
    <property type="match status" value="1"/>
</dbReference>
<protein>
    <recommendedName>
        <fullName evidence="11 15">Leucyl/phenylalanyl-tRNA--protein transferase</fullName>
        <ecNumber evidence="10 15">2.3.2.6</ecNumber>
    </recommendedName>
    <alternativeName>
        <fullName evidence="12 15">L/F-transferase</fullName>
    </alternativeName>
    <alternativeName>
        <fullName evidence="13 15">Leucyltransferase</fullName>
    </alternativeName>
    <alternativeName>
        <fullName evidence="14 15">Phenyalanyltransferase</fullName>
    </alternativeName>
</protein>
<evidence type="ECO:0000256" key="2">
    <source>
        <dbReference type="ARBA" id="ARBA00022490"/>
    </source>
</evidence>
<reference evidence="17" key="1">
    <citation type="submission" date="2016-11" db="EMBL/GenBank/DDBJ databases">
        <authorList>
            <person name="Varghese N."/>
            <person name="Submissions S."/>
        </authorList>
    </citation>
    <scope>NUCLEOTIDE SEQUENCE [LARGE SCALE GENOMIC DNA]</scope>
    <source>
        <strain evidence="17">DSM 19859</strain>
    </source>
</reference>
<evidence type="ECO:0000256" key="7">
    <source>
        <dbReference type="ARBA" id="ARBA00051538"/>
    </source>
</evidence>
<evidence type="ECO:0000256" key="13">
    <source>
        <dbReference type="ARBA" id="ARBA00077165"/>
    </source>
</evidence>
<dbReference type="Proteomes" id="UP000184240">
    <property type="component" value="Unassembled WGS sequence"/>
</dbReference>
<evidence type="ECO:0000256" key="5">
    <source>
        <dbReference type="ARBA" id="ARBA00050607"/>
    </source>
</evidence>
<dbReference type="EMBL" id="FQXT01000002">
    <property type="protein sequence ID" value="SHH85993.1"/>
    <property type="molecule type" value="Genomic_DNA"/>
</dbReference>
<evidence type="ECO:0000256" key="14">
    <source>
        <dbReference type="ARBA" id="ARBA00083640"/>
    </source>
</evidence>
<evidence type="ECO:0000313" key="16">
    <source>
        <dbReference type="EMBL" id="SHH85993.1"/>
    </source>
</evidence>
<dbReference type="PANTHER" id="PTHR30098:SF2">
    <property type="entry name" value="LEUCYL_PHENYLALANYL-TRNA--PROTEIN TRANSFERASE"/>
    <property type="match status" value="1"/>
</dbReference>
<dbReference type="OrthoDB" id="9790282at2"/>
<comment type="similarity">
    <text evidence="9 15">Belongs to the L/F-transferase family.</text>
</comment>
<evidence type="ECO:0000313" key="17">
    <source>
        <dbReference type="Proteomes" id="UP000184240"/>
    </source>
</evidence>
<dbReference type="RefSeq" id="WP_072981265.1">
    <property type="nucleotide sequence ID" value="NZ_FQXT01000002.1"/>
</dbReference>
<evidence type="ECO:0000256" key="1">
    <source>
        <dbReference type="ARBA" id="ARBA00004496"/>
    </source>
</evidence>
<comment type="catalytic activity">
    <reaction evidence="7 15">
        <text>N-terminal L-lysyl-[protein] + L-leucyl-tRNA(Leu) = N-terminal L-leucyl-L-lysyl-[protein] + tRNA(Leu) + H(+)</text>
        <dbReference type="Rhea" id="RHEA:12340"/>
        <dbReference type="Rhea" id="RHEA-COMP:9613"/>
        <dbReference type="Rhea" id="RHEA-COMP:9622"/>
        <dbReference type="Rhea" id="RHEA-COMP:12670"/>
        <dbReference type="Rhea" id="RHEA-COMP:12671"/>
        <dbReference type="ChEBI" id="CHEBI:15378"/>
        <dbReference type="ChEBI" id="CHEBI:65249"/>
        <dbReference type="ChEBI" id="CHEBI:78442"/>
        <dbReference type="ChEBI" id="CHEBI:78494"/>
        <dbReference type="ChEBI" id="CHEBI:133043"/>
        <dbReference type="EC" id="2.3.2.6"/>
    </reaction>
</comment>
<dbReference type="EC" id="2.3.2.6" evidence="10 15"/>
<name>A0A1M5WFH3_9FLAO</name>
<evidence type="ECO:0000256" key="4">
    <source>
        <dbReference type="ARBA" id="ARBA00023315"/>
    </source>
</evidence>
<evidence type="ECO:0000256" key="15">
    <source>
        <dbReference type="HAMAP-Rule" id="MF_00688"/>
    </source>
</evidence>
<dbReference type="Pfam" id="PF03588">
    <property type="entry name" value="Leu_Phe_trans"/>
    <property type="match status" value="1"/>
</dbReference>
<keyword evidence="3 15" id="KW-0808">Transferase</keyword>
<dbReference type="GO" id="GO:0030163">
    <property type="term" value="P:protein catabolic process"/>
    <property type="evidence" value="ECO:0007669"/>
    <property type="project" value="UniProtKB-UniRule"/>
</dbReference>
<evidence type="ECO:0000256" key="6">
    <source>
        <dbReference type="ARBA" id="ARBA00050652"/>
    </source>
</evidence>
<dbReference type="HAMAP" id="MF_00688">
    <property type="entry name" value="Leu_Phe_trans"/>
    <property type="match status" value="1"/>
</dbReference>
<evidence type="ECO:0000256" key="3">
    <source>
        <dbReference type="ARBA" id="ARBA00022679"/>
    </source>
</evidence>
<organism evidence="16 17">
    <name type="scientific">Leeuwenhoekiella palythoae</name>
    <dbReference type="NCBI Taxonomy" id="573501"/>
    <lineage>
        <taxon>Bacteria</taxon>
        <taxon>Pseudomonadati</taxon>
        <taxon>Bacteroidota</taxon>
        <taxon>Flavobacteriia</taxon>
        <taxon>Flavobacteriales</taxon>
        <taxon>Flavobacteriaceae</taxon>
        <taxon>Leeuwenhoekiella</taxon>
    </lineage>
</organism>
<comment type="catalytic activity">
    <reaction evidence="6 15">
        <text>N-terminal L-arginyl-[protein] + L-leucyl-tRNA(Leu) = N-terminal L-leucyl-L-arginyl-[protein] + tRNA(Leu) + H(+)</text>
        <dbReference type="Rhea" id="RHEA:50416"/>
        <dbReference type="Rhea" id="RHEA-COMP:9613"/>
        <dbReference type="Rhea" id="RHEA-COMP:9622"/>
        <dbReference type="Rhea" id="RHEA-COMP:12672"/>
        <dbReference type="Rhea" id="RHEA-COMP:12673"/>
        <dbReference type="ChEBI" id="CHEBI:15378"/>
        <dbReference type="ChEBI" id="CHEBI:64719"/>
        <dbReference type="ChEBI" id="CHEBI:78442"/>
        <dbReference type="ChEBI" id="CHEBI:78494"/>
        <dbReference type="ChEBI" id="CHEBI:133044"/>
        <dbReference type="EC" id="2.3.2.6"/>
    </reaction>
</comment>
<dbReference type="STRING" id="573501.SAMN04487999_1180"/>
<dbReference type="InterPro" id="IPR042221">
    <property type="entry name" value="Leu/Phe-tRNA_Trfase_N"/>
</dbReference>
<evidence type="ECO:0000256" key="8">
    <source>
        <dbReference type="ARBA" id="ARBA00054043"/>
    </source>
</evidence>
<dbReference type="InterPro" id="IPR004616">
    <property type="entry name" value="Leu/Phe-tRNA_Trfase"/>
</dbReference>
<gene>
    <name evidence="15" type="primary">aat</name>
    <name evidence="16" type="ORF">SAMN04487999_1180</name>
</gene>
<dbReference type="GO" id="GO:0005737">
    <property type="term" value="C:cytoplasm"/>
    <property type="evidence" value="ECO:0007669"/>
    <property type="project" value="UniProtKB-SubCell"/>
</dbReference>
<dbReference type="InterPro" id="IPR042203">
    <property type="entry name" value="Leu/Phe-tRNA_Trfase_C"/>
</dbReference>
<dbReference type="SUPFAM" id="SSF55729">
    <property type="entry name" value="Acyl-CoA N-acyltransferases (Nat)"/>
    <property type="match status" value="1"/>
</dbReference>
<keyword evidence="2 15" id="KW-0963">Cytoplasm</keyword>
<dbReference type="FunFam" id="3.30.70.3550:FF:000001">
    <property type="entry name" value="Leucyl/phenylalanyl-tRNA--protein transferase"/>
    <property type="match status" value="1"/>
</dbReference>
<comment type="catalytic activity">
    <reaction evidence="5 15">
        <text>L-phenylalanyl-tRNA(Phe) + an N-terminal L-alpha-aminoacyl-[protein] = an N-terminal L-phenylalanyl-L-alpha-aminoacyl-[protein] + tRNA(Phe)</text>
        <dbReference type="Rhea" id="RHEA:43632"/>
        <dbReference type="Rhea" id="RHEA-COMP:9668"/>
        <dbReference type="Rhea" id="RHEA-COMP:9699"/>
        <dbReference type="Rhea" id="RHEA-COMP:10636"/>
        <dbReference type="Rhea" id="RHEA-COMP:10637"/>
        <dbReference type="ChEBI" id="CHEBI:78442"/>
        <dbReference type="ChEBI" id="CHEBI:78531"/>
        <dbReference type="ChEBI" id="CHEBI:78597"/>
        <dbReference type="ChEBI" id="CHEBI:83561"/>
        <dbReference type="EC" id="2.3.2.6"/>
    </reaction>
</comment>
<dbReference type="Gene3D" id="3.40.630.70">
    <property type="entry name" value="Leucyl/phenylalanyl-tRNA-protein transferase, C-terminal domain"/>
    <property type="match status" value="1"/>
</dbReference>
<comment type="function">
    <text evidence="8 15">Functions in the N-end rule pathway of protein degradation where it conjugates Leu, Phe and, less efficiently, Met from aminoacyl-tRNAs to the N-termini of proteins containing an N-terminal arginine or lysine.</text>
</comment>
<comment type="subcellular location">
    <subcellularLocation>
        <location evidence="1 15">Cytoplasm</location>
    </subcellularLocation>
</comment>